<feature type="binding site" evidence="15">
    <location>
        <begin position="64"/>
        <end position="67"/>
    </location>
    <ligand>
        <name>substrate</name>
    </ligand>
</feature>
<dbReference type="RefSeq" id="XP_004031364.1">
    <property type="nucleotide sequence ID" value="XM_004031316.1"/>
</dbReference>
<evidence type="ECO:0000256" key="16">
    <source>
        <dbReference type="PIRSR" id="PIRSR000724-2"/>
    </source>
</evidence>
<dbReference type="FunFam" id="3.40.50.1260:FF:000003">
    <property type="entry name" value="Phosphoglycerate kinase"/>
    <property type="match status" value="1"/>
</dbReference>
<keyword evidence="11 17" id="KW-0418">Kinase</keyword>
<dbReference type="GO" id="GO:0043531">
    <property type="term" value="F:ADP binding"/>
    <property type="evidence" value="ECO:0007669"/>
    <property type="project" value="TreeGrafter"/>
</dbReference>
<dbReference type="UniPathway" id="UPA00109">
    <property type="reaction ID" value="UER00185"/>
</dbReference>
<keyword evidence="13" id="KW-0460">Magnesium</keyword>
<reference evidence="19 20" key="1">
    <citation type="submission" date="2011-07" db="EMBL/GenBank/DDBJ databases">
        <authorList>
            <person name="Coyne R."/>
            <person name="Brami D."/>
            <person name="Johnson J."/>
            <person name="Hostetler J."/>
            <person name="Hannick L."/>
            <person name="Clark T."/>
            <person name="Cassidy-Hanley D."/>
            <person name="Inman J."/>
        </authorList>
    </citation>
    <scope>NUCLEOTIDE SEQUENCE [LARGE SCALE GENOMIC DNA]</scope>
    <source>
        <strain evidence="19 20">G5</strain>
    </source>
</reference>
<comment type="similarity">
    <text evidence="4 17">Belongs to the phosphoglycerate kinase family.</text>
</comment>
<evidence type="ECO:0000313" key="20">
    <source>
        <dbReference type="Proteomes" id="UP000008983"/>
    </source>
</evidence>
<dbReference type="InterPro" id="IPR015911">
    <property type="entry name" value="Phosphoglycerate_kinase_CS"/>
</dbReference>
<keyword evidence="12 16" id="KW-0067">ATP-binding</keyword>
<evidence type="ECO:0000256" key="6">
    <source>
        <dbReference type="ARBA" id="ARBA00013061"/>
    </source>
</evidence>
<dbReference type="HAMAP" id="MF_00145">
    <property type="entry name" value="Phosphoglyc_kinase"/>
    <property type="match status" value="1"/>
</dbReference>
<name>G0QXC5_ICHMU</name>
<dbReference type="InterPro" id="IPR001576">
    <property type="entry name" value="Phosphoglycerate_kinase"/>
</dbReference>
<dbReference type="GO" id="GO:0046872">
    <property type="term" value="F:metal ion binding"/>
    <property type="evidence" value="ECO:0007669"/>
    <property type="project" value="UniProtKB-KW"/>
</dbReference>
<dbReference type="InterPro" id="IPR036043">
    <property type="entry name" value="Phosphoglycerate_kinase_sf"/>
</dbReference>
<dbReference type="OMA" id="GPETNKK"/>
<dbReference type="GO" id="GO:0005524">
    <property type="term" value="F:ATP binding"/>
    <property type="evidence" value="ECO:0007669"/>
    <property type="project" value="UniProtKB-KW"/>
</dbReference>
<protein>
    <recommendedName>
        <fullName evidence="7 17">Phosphoglycerate kinase</fullName>
        <ecNumber evidence="6 17">2.7.2.3</ecNumber>
    </recommendedName>
</protein>
<feature type="binding site" evidence="15">
    <location>
        <position position="40"/>
    </location>
    <ligand>
        <name>(2R)-3-phosphoglycerate</name>
        <dbReference type="ChEBI" id="CHEBI:58272"/>
    </ligand>
</feature>
<keyword evidence="14" id="KW-0324">Glycolysis</keyword>
<feature type="binding site" evidence="16">
    <location>
        <position position="220"/>
    </location>
    <ligand>
        <name>ATP</name>
        <dbReference type="ChEBI" id="CHEBI:30616"/>
    </ligand>
</feature>
<evidence type="ECO:0000256" key="11">
    <source>
        <dbReference type="ARBA" id="ARBA00022777"/>
    </source>
</evidence>
<evidence type="ECO:0000313" key="19">
    <source>
        <dbReference type="EMBL" id="EGR30128.1"/>
    </source>
</evidence>
<comment type="catalytic activity">
    <reaction evidence="1 17">
        <text>(2R)-3-phosphoglycerate + ATP = (2R)-3-phospho-glyceroyl phosphate + ADP</text>
        <dbReference type="Rhea" id="RHEA:14801"/>
        <dbReference type="ChEBI" id="CHEBI:30616"/>
        <dbReference type="ChEBI" id="CHEBI:57604"/>
        <dbReference type="ChEBI" id="CHEBI:58272"/>
        <dbReference type="ChEBI" id="CHEBI:456216"/>
        <dbReference type="EC" id="2.7.2.3"/>
    </reaction>
</comment>
<evidence type="ECO:0000256" key="13">
    <source>
        <dbReference type="ARBA" id="ARBA00022842"/>
    </source>
</evidence>
<keyword evidence="20" id="KW-1185">Reference proteome</keyword>
<dbReference type="STRING" id="857967.G0QXC5"/>
<dbReference type="GO" id="GO:0006094">
    <property type="term" value="P:gluconeogenesis"/>
    <property type="evidence" value="ECO:0007669"/>
    <property type="project" value="TreeGrafter"/>
</dbReference>
<evidence type="ECO:0000256" key="4">
    <source>
        <dbReference type="ARBA" id="ARBA00008982"/>
    </source>
</evidence>
<dbReference type="OrthoDB" id="275353at2759"/>
<feature type="binding site" evidence="15">
    <location>
        <position position="171"/>
    </location>
    <ligand>
        <name>(2R)-3-phosphoglycerate</name>
        <dbReference type="ChEBI" id="CHEBI:58272"/>
    </ligand>
</feature>
<dbReference type="GO" id="GO:0006096">
    <property type="term" value="P:glycolytic process"/>
    <property type="evidence" value="ECO:0007669"/>
    <property type="project" value="UniProtKB-UniPathway"/>
</dbReference>
<feature type="binding site" evidence="16">
    <location>
        <position position="313"/>
    </location>
    <ligand>
        <name>ATP</name>
        <dbReference type="ChEBI" id="CHEBI:30616"/>
    </ligand>
</feature>
<dbReference type="PIRSF" id="PIRSF000724">
    <property type="entry name" value="Pgk"/>
    <property type="match status" value="1"/>
</dbReference>
<dbReference type="InParanoid" id="G0QXC5"/>
<feature type="binding site" evidence="16">
    <location>
        <position position="344"/>
    </location>
    <ligand>
        <name>ATP</name>
        <dbReference type="ChEBI" id="CHEBI:30616"/>
    </ligand>
</feature>
<dbReference type="GeneID" id="14906241"/>
<comment type="pathway">
    <text evidence="3 17">Carbohydrate degradation; glycolysis; pyruvate from D-glyceraldehyde 3-phosphate: step 2/5.</text>
</comment>
<dbReference type="AlphaFoldDB" id="G0QXC5"/>
<dbReference type="PROSITE" id="PS00111">
    <property type="entry name" value="PGLYCERATE_KINASE"/>
    <property type="match status" value="1"/>
</dbReference>
<feature type="binding site" evidence="15">
    <location>
        <position position="123"/>
    </location>
    <ligand>
        <name>(2R)-3-phosphoglycerate</name>
        <dbReference type="ChEBI" id="CHEBI:58272"/>
    </ligand>
</feature>
<evidence type="ECO:0000256" key="3">
    <source>
        <dbReference type="ARBA" id="ARBA00004838"/>
    </source>
</evidence>
<evidence type="ECO:0000256" key="7">
    <source>
        <dbReference type="ARBA" id="ARBA00016471"/>
    </source>
</evidence>
<keyword evidence="8 17" id="KW-0808">Transferase</keyword>
<dbReference type="InterPro" id="IPR015824">
    <property type="entry name" value="Phosphoglycerate_kinase_N"/>
</dbReference>
<dbReference type="CDD" id="cd00318">
    <property type="entry name" value="Phosphoglycerate_kinase"/>
    <property type="match status" value="1"/>
</dbReference>
<dbReference type="PRINTS" id="PR00477">
    <property type="entry name" value="PHGLYCKINASE"/>
</dbReference>
<dbReference type="eggNOG" id="KOG1367">
    <property type="taxonomic scope" value="Eukaryota"/>
</dbReference>
<gene>
    <name evidence="19" type="ORF">IMG5_141090</name>
</gene>
<evidence type="ECO:0000256" key="8">
    <source>
        <dbReference type="ARBA" id="ARBA00022679"/>
    </source>
</evidence>
<feature type="binding site" evidence="15">
    <location>
        <begin position="25"/>
        <end position="27"/>
    </location>
    <ligand>
        <name>substrate</name>
    </ligand>
</feature>
<proteinExistence type="inferred from homology"/>
<feature type="binding site" evidence="16">
    <location>
        <begin position="373"/>
        <end position="376"/>
    </location>
    <ligand>
        <name>ATP</name>
        <dbReference type="ChEBI" id="CHEBI:30616"/>
    </ligand>
</feature>
<organism evidence="19 20">
    <name type="scientific">Ichthyophthirius multifiliis</name>
    <name type="common">White spot disease agent</name>
    <name type="synonym">Ich</name>
    <dbReference type="NCBI Taxonomy" id="5932"/>
    <lineage>
        <taxon>Eukaryota</taxon>
        <taxon>Sar</taxon>
        <taxon>Alveolata</taxon>
        <taxon>Ciliophora</taxon>
        <taxon>Intramacronucleata</taxon>
        <taxon>Oligohymenophorea</taxon>
        <taxon>Hymenostomatida</taxon>
        <taxon>Ophryoglenina</taxon>
        <taxon>Ichthyophthirius</taxon>
    </lineage>
</organism>
<keyword evidence="10" id="KW-0547">Nucleotide-binding</keyword>
<sequence>MLSRKISINHILKQIENKRVLMRVDFNVPLKDGAIKDPTRIKGALPSIKKILECNPKGLVLMSHLGRPDGNRVEKHSLKPLVPKLEELLGTKVTFLNDCVGKEVQETVQQGRNGQIFLLENLRFHPEEEGKYKDSQGNKIKADKKKVAEFRKELTSLGELYVNDAFGTAHRAHSSMVGIDHKIRASGYLLKKELDYFGKALENPNRPFLVILGGAKVKDKIQLIDNLIDKVDEMIIGGGMAFTFLKRMHNINIGKSLFDEEGYKIVDKLIQKAKDKGVKLHLPVDFLCGNALDNNADTKVFDLKSGIPDGWWGLDAGPQTMQFNAEAVSRANTIVWNGPQGMFEIPKFKQGSSDLLNKVVNRTQKGSISIIGGGDTVNLVGSEKASDKVSHVSTGGGASLELLEGKELPGVAYLTDIDQL</sequence>
<dbReference type="FunFam" id="3.40.50.1260:FF:000019">
    <property type="entry name" value="Phosphoglycerate kinase 1"/>
    <property type="match status" value="1"/>
</dbReference>
<dbReference type="SUPFAM" id="SSF53748">
    <property type="entry name" value="Phosphoglycerate kinase"/>
    <property type="match status" value="1"/>
</dbReference>
<dbReference type="Pfam" id="PF00162">
    <property type="entry name" value="PGK"/>
    <property type="match status" value="1"/>
</dbReference>
<dbReference type="GO" id="GO:0004618">
    <property type="term" value="F:phosphoglycerate kinase activity"/>
    <property type="evidence" value="ECO:0007669"/>
    <property type="project" value="UniProtKB-EC"/>
</dbReference>
<dbReference type="Gene3D" id="3.40.50.1260">
    <property type="entry name" value="Phosphoglycerate kinase, N-terminal domain"/>
    <property type="match status" value="3"/>
</dbReference>
<evidence type="ECO:0000256" key="14">
    <source>
        <dbReference type="ARBA" id="ARBA00023152"/>
    </source>
</evidence>
<dbReference type="EC" id="2.7.2.3" evidence="6 17"/>
<dbReference type="PANTHER" id="PTHR11406">
    <property type="entry name" value="PHOSPHOGLYCERATE KINASE"/>
    <property type="match status" value="1"/>
</dbReference>
<evidence type="ECO:0000256" key="1">
    <source>
        <dbReference type="ARBA" id="ARBA00000642"/>
    </source>
</evidence>
<dbReference type="Proteomes" id="UP000008983">
    <property type="component" value="Unassembled WGS sequence"/>
</dbReference>
<comment type="cofactor">
    <cofactor evidence="2">
        <name>Mg(2+)</name>
        <dbReference type="ChEBI" id="CHEBI:18420"/>
    </cofactor>
</comment>
<evidence type="ECO:0000256" key="17">
    <source>
        <dbReference type="RuleBase" id="RU000532"/>
    </source>
</evidence>
<comment type="subunit">
    <text evidence="5 18">Monomer.</text>
</comment>
<dbReference type="FunCoup" id="G0QXC5">
    <property type="interactions" value="121"/>
</dbReference>
<accession>G0QXC5</accession>
<dbReference type="GO" id="GO:0005829">
    <property type="term" value="C:cytosol"/>
    <property type="evidence" value="ECO:0007669"/>
    <property type="project" value="TreeGrafter"/>
</dbReference>
<dbReference type="EMBL" id="GL984058">
    <property type="protein sequence ID" value="EGR30128.1"/>
    <property type="molecule type" value="Genomic_DNA"/>
</dbReference>
<evidence type="ECO:0000256" key="10">
    <source>
        <dbReference type="ARBA" id="ARBA00022741"/>
    </source>
</evidence>
<keyword evidence="9" id="KW-0479">Metal-binding</keyword>
<evidence type="ECO:0000256" key="15">
    <source>
        <dbReference type="PIRSR" id="PIRSR000724-1"/>
    </source>
</evidence>
<evidence type="ECO:0000256" key="5">
    <source>
        <dbReference type="ARBA" id="ARBA00011245"/>
    </source>
</evidence>
<dbReference type="PANTHER" id="PTHR11406:SF0">
    <property type="entry name" value="PHOSPHOGLYCERATE KINASE"/>
    <property type="match status" value="1"/>
</dbReference>
<evidence type="ECO:0000256" key="2">
    <source>
        <dbReference type="ARBA" id="ARBA00001946"/>
    </source>
</evidence>
<evidence type="ECO:0000256" key="18">
    <source>
        <dbReference type="RuleBase" id="RU000696"/>
    </source>
</evidence>
<evidence type="ECO:0000256" key="9">
    <source>
        <dbReference type="ARBA" id="ARBA00022723"/>
    </source>
</evidence>
<evidence type="ECO:0000256" key="12">
    <source>
        <dbReference type="ARBA" id="ARBA00022840"/>
    </source>
</evidence>